<dbReference type="KEGG" id="lak:106155203"/>
<dbReference type="STRING" id="7574.A0A1S3HH20"/>
<evidence type="ECO:0000313" key="4">
    <source>
        <dbReference type="RefSeq" id="XP_013385370.1"/>
    </source>
</evidence>
<dbReference type="InParanoid" id="A0A1S3HH20"/>
<accession>A0A1S3HH20</accession>
<dbReference type="InterPro" id="IPR047502">
    <property type="entry name" value="DD_TPGS1"/>
</dbReference>
<dbReference type="InterPro" id="IPR039235">
    <property type="entry name" value="TPGS1"/>
</dbReference>
<sequence length="257" mass="29052">MAEKRKTSTGIIGDDRNQESDRHFLERTSVNNIIKDMLAKVLENRPANPVVYIAEYFENLDEKSNKVTQAHRQLLLTHHSRPAFENNVRQAYESLGVHRANRSTLGVNGLVFTELLQVICRDFPEAVKEKVMKKLACRDWEVVTHDVFRSAIFTCFVLKDFLQEAESLYWSIDLKHNGEADKVLCDAVLHQILIAVSSSESDPKCVMDAGYSLAPDRLYMALNKALANSSTGKSIMPCEEFIITAADAFLLKVKGFK</sequence>
<gene>
    <name evidence="4" type="primary">LOC106155203</name>
</gene>
<evidence type="ECO:0000313" key="3">
    <source>
        <dbReference type="Proteomes" id="UP000085678"/>
    </source>
</evidence>
<dbReference type="PANTHER" id="PTHR31932">
    <property type="entry name" value="TUBULIN POLYGLUTAMYLASE COMPLEX SUBUNIT 1"/>
    <property type="match status" value="1"/>
</dbReference>
<name>A0A1S3HH20_LINAN</name>
<dbReference type="SUPFAM" id="SSF47391">
    <property type="entry name" value="Dimerization-anchoring domain of cAMP-dependent PK regulatory subunit"/>
    <property type="match status" value="1"/>
</dbReference>
<dbReference type="OrthoDB" id="64214at2759"/>
<dbReference type="GeneID" id="106155203"/>
<dbReference type="CDD" id="cd22960">
    <property type="entry name" value="DD_TPGS1"/>
    <property type="match status" value="1"/>
</dbReference>
<reference evidence="4" key="1">
    <citation type="submission" date="2025-08" db="UniProtKB">
        <authorList>
            <consortium name="RefSeq"/>
        </authorList>
    </citation>
    <scope>IDENTIFICATION</scope>
    <source>
        <tissue evidence="4">Gonads</tissue>
    </source>
</reference>
<organism evidence="3 4">
    <name type="scientific">Lingula anatina</name>
    <name type="common">Brachiopod</name>
    <name type="synonym">Lingula unguis</name>
    <dbReference type="NCBI Taxonomy" id="7574"/>
    <lineage>
        <taxon>Eukaryota</taxon>
        <taxon>Metazoa</taxon>
        <taxon>Spiralia</taxon>
        <taxon>Lophotrochozoa</taxon>
        <taxon>Brachiopoda</taxon>
        <taxon>Linguliformea</taxon>
        <taxon>Lingulata</taxon>
        <taxon>Lingulida</taxon>
        <taxon>Linguloidea</taxon>
        <taxon>Lingulidae</taxon>
        <taxon>Lingula</taxon>
    </lineage>
</organism>
<evidence type="ECO:0000259" key="2">
    <source>
        <dbReference type="Pfam" id="PF24480"/>
    </source>
</evidence>
<dbReference type="Gene3D" id="1.20.890.10">
    <property type="entry name" value="cAMP-dependent protein kinase regulatory subunit, dimerization-anchoring domain"/>
    <property type="match status" value="1"/>
</dbReference>
<dbReference type="GO" id="GO:0008017">
    <property type="term" value="F:microtubule binding"/>
    <property type="evidence" value="ECO:0007669"/>
    <property type="project" value="TreeGrafter"/>
</dbReference>
<dbReference type="Pfam" id="PF24480">
    <property type="entry name" value="TPGS1_C"/>
    <property type="match status" value="1"/>
</dbReference>
<proteinExistence type="predicted"/>
<feature type="domain" description="Tubulin polyglutamylase complex subunit 1-like C-terminal" evidence="2">
    <location>
        <begin position="62"/>
        <end position="254"/>
    </location>
</feature>
<dbReference type="InterPro" id="IPR057632">
    <property type="entry name" value="TPGS1_C"/>
</dbReference>
<dbReference type="PANTHER" id="PTHR31932:SF2">
    <property type="entry name" value="TUBULIN POLYGLUTAMYLASE COMPLEX SUBUNIT 1"/>
    <property type="match status" value="1"/>
</dbReference>
<protein>
    <submittedName>
        <fullName evidence="4">Tubulin polyglutamylase complex subunit 1 isoform X1</fullName>
    </submittedName>
</protein>
<evidence type="ECO:0000256" key="1">
    <source>
        <dbReference type="SAM" id="MobiDB-lite"/>
    </source>
</evidence>
<keyword evidence="3" id="KW-1185">Reference proteome</keyword>
<dbReference type="RefSeq" id="XP_013385370.1">
    <property type="nucleotide sequence ID" value="XM_013529916.1"/>
</dbReference>
<dbReference type="AlphaFoldDB" id="A0A1S3HH20"/>
<feature type="region of interest" description="Disordered" evidence="1">
    <location>
        <begin position="1"/>
        <end position="20"/>
    </location>
</feature>
<dbReference type="Proteomes" id="UP000085678">
    <property type="component" value="Unplaced"/>
</dbReference>